<dbReference type="EMBL" id="JAMQOL010000003">
    <property type="protein sequence ID" value="MCM4076355.1"/>
    <property type="molecule type" value="Genomic_DNA"/>
</dbReference>
<evidence type="ECO:0000313" key="2">
    <source>
        <dbReference type="EMBL" id="MCM4076355.1"/>
    </source>
</evidence>
<gene>
    <name evidence="2" type="ORF">LXN57_02120</name>
</gene>
<feature type="transmembrane region" description="Helical" evidence="1">
    <location>
        <begin position="133"/>
        <end position="151"/>
    </location>
</feature>
<feature type="transmembrane region" description="Helical" evidence="1">
    <location>
        <begin position="104"/>
        <end position="121"/>
    </location>
</feature>
<evidence type="ECO:0000256" key="1">
    <source>
        <dbReference type="SAM" id="Phobius"/>
    </source>
</evidence>
<name>A0ABT0XRX2_9ACTN</name>
<dbReference type="RefSeq" id="WP_251796263.1">
    <property type="nucleotide sequence ID" value="NZ_JAMQOL010000003.1"/>
</dbReference>
<feature type="transmembrane region" description="Helical" evidence="1">
    <location>
        <begin position="163"/>
        <end position="183"/>
    </location>
</feature>
<keyword evidence="3" id="KW-1185">Reference proteome</keyword>
<feature type="transmembrane region" description="Helical" evidence="1">
    <location>
        <begin position="233"/>
        <end position="253"/>
    </location>
</feature>
<dbReference type="Proteomes" id="UP001523216">
    <property type="component" value="Unassembled WGS sequence"/>
</dbReference>
<keyword evidence="1" id="KW-0472">Membrane</keyword>
<keyword evidence="1" id="KW-1133">Transmembrane helix</keyword>
<comment type="caution">
    <text evidence="2">The sequence shown here is derived from an EMBL/GenBank/DDBJ whole genome shotgun (WGS) entry which is preliminary data.</text>
</comment>
<feature type="transmembrane region" description="Helical" evidence="1">
    <location>
        <begin position="189"/>
        <end position="207"/>
    </location>
</feature>
<proteinExistence type="predicted"/>
<evidence type="ECO:0000313" key="3">
    <source>
        <dbReference type="Proteomes" id="UP001523216"/>
    </source>
</evidence>
<reference evidence="2 3" key="1">
    <citation type="submission" date="2022-06" db="EMBL/GenBank/DDBJ databases">
        <title>Actinoplanes abujensis sp. nov., isolated from Nigerian arid soil.</title>
        <authorList>
            <person name="Ding P."/>
        </authorList>
    </citation>
    <scope>NUCLEOTIDE SEQUENCE [LARGE SCALE GENOMIC DNA]</scope>
    <source>
        <strain evidence="3">TRM88002</strain>
    </source>
</reference>
<organism evidence="2 3">
    <name type="scientific">Paractinoplanes hotanensis</name>
    <dbReference type="NCBI Taxonomy" id="2906497"/>
    <lineage>
        <taxon>Bacteria</taxon>
        <taxon>Bacillati</taxon>
        <taxon>Actinomycetota</taxon>
        <taxon>Actinomycetes</taxon>
        <taxon>Micromonosporales</taxon>
        <taxon>Micromonosporaceae</taxon>
        <taxon>Paractinoplanes</taxon>
    </lineage>
</organism>
<feature type="transmembrane region" description="Helical" evidence="1">
    <location>
        <begin position="259"/>
        <end position="278"/>
    </location>
</feature>
<sequence>MIFHSHTELLKLKLLRLVNPSIPYGVKAVDGVGSMWVVAAELSDPTRMRRRRRSSVSGYAPSSPRHSYEIPGAPVTPAVVRGEGIEALTHDVLIRRNLEVSPNGFITIISIIQGVALALLAEKTFDKPSLLVAVQSVSLLLIFVSVFYWYLTLSVLIRWAPSFLDCFLPFAIAGLEIPPAFFLGDSRAWNLWLAMFWAGTAVGLLITKKWCPPSHFGPAREAYRMFIDLLRELQMIAGVGALALAFCGIFAYLDWTHQFFWGMAGALTVLTTVAFTVYRVEHGAARIHEHFGVSRPPFN</sequence>
<protein>
    <submittedName>
        <fullName evidence="2">Uncharacterized protein</fullName>
    </submittedName>
</protein>
<accession>A0ABT0XRX2</accession>
<keyword evidence="1" id="KW-0812">Transmembrane</keyword>